<evidence type="ECO:0000256" key="8">
    <source>
        <dbReference type="ARBA" id="ARBA00022960"/>
    </source>
</evidence>
<dbReference type="GO" id="GO:0008955">
    <property type="term" value="F:peptidoglycan glycosyltransferase activity"/>
    <property type="evidence" value="ECO:0007669"/>
    <property type="project" value="UniProtKB-EC"/>
</dbReference>
<dbReference type="Gene3D" id="1.10.3810.10">
    <property type="entry name" value="Biosynthetic peptidoglycan transglycosylase-like"/>
    <property type="match status" value="1"/>
</dbReference>
<keyword evidence="9" id="KW-0573">Peptidoglycan synthesis</keyword>
<keyword evidence="7" id="KW-0378">Hydrolase</keyword>
<dbReference type="Gene3D" id="3.40.710.10">
    <property type="entry name" value="DD-peptidase/beta-lactamase superfamily"/>
    <property type="match status" value="1"/>
</dbReference>
<reference evidence="16 17" key="1">
    <citation type="journal article" date="2013" name="ISME J.">
        <title>A metabolic model for members of the genus Tetrasphaera involved in enhanced biological phosphorus removal.</title>
        <authorList>
            <person name="Kristiansen R."/>
            <person name="Nguyen H.T.T."/>
            <person name="Saunders A.M."/>
            <person name="Nielsen J.L."/>
            <person name="Wimmer R."/>
            <person name="Le V.Q."/>
            <person name="McIlroy S.J."/>
            <person name="Petrovski S."/>
            <person name="Seviour R.J."/>
            <person name="Calteau A."/>
            <person name="Nielsen K.L."/>
            <person name="Nielsen P.H."/>
        </authorList>
    </citation>
    <scope>NUCLEOTIDE SEQUENCE [LARGE SCALE GENOMIC DNA]</scope>
    <source>
        <strain evidence="16 17">Ben110</strain>
    </source>
</reference>
<dbReference type="GO" id="GO:0030288">
    <property type="term" value="C:outer membrane-bounded periplasmic space"/>
    <property type="evidence" value="ECO:0007669"/>
    <property type="project" value="TreeGrafter"/>
</dbReference>
<evidence type="ECO:0000313" key="16">
    <source>
        <dbReference type="EMBL" id="CCH72832.1"/>
    </source>
</evidence>
<dbReference type="CDD" id="cd06577">
    <property type="entry name" value="PASTA_pknB"/>
    <property type="match status" value="1"/>
</dbReference>
<dbReference type="OrthoDB" id="9766909at2"/>
<dbReference type="InterPro" id="IPR023346">
    <property type="entry name" value="Lysozyme-like_dom_sf"/>
</dbReference>
<name>W6JV28_9MICO</name>
<evidence type="ECO:0000256" key="1">
    <source>
        <dbReference type="ARBA" id="ARBA00007090"/>
    </source>
</evidence>
<dbReference type="Pfam" id="PF00905">
    <property type="entry name" value="Transpeptidase"/>
    <property type="match status" value="1"/>
</dbReference>
<dbReference type="Gene3D" id="3.30.10.20">
    <property type="match status" value="1"/>
</dbReference>
<dbReference type="InterPro" id="IPR005543">
    <property type="entry name" value="PASTA_dom"/>
</dbReference>
<keyword evidence="8" id="KW-0133">Cell shape</keyword>
<sequence>MPVRPDRASMPHLMSLVAAFLAVSVAMGLLAAGLLMPAVGAMGGSSNKAIDAFENIDKTFTTTALSQQSEIRDANGKLLATPYDQNRIVVPLSKVAPIMQKAQIAIEDSRFYEHGALDVRGTARAFFNNAAGNATQGGSSLTQQYVKLTLQAEALKRGDEAAAEEAVDVNYGRKLREMALAMQVEKQMTKKQILAGYLNLAYYGDQAYGVEAAARHYFNVKAKDLNLTQAATLAGVVQSPGSSDPHNNPEAAQKRRDIVLDRMAALGIITAKEAASAKKPSVKSLLRIRDSEGGTCDRSVEPYFCNYVIAYLKTLKVLGKNVDERTLAINRGGLRIKTTLRSDWNQEILKDLRSRVPAGDPSGVGAAAAVIEPGTGKVLAMAQTSEYGLSKDKKSTVGRTTQSWVVPTAYGGTLGFPIGSTAKVFTLLTALEAGIPVNGSVPAPHAGVGKTNAHIFPNDVYIDECRTYQQGGWSVNNDYQTTGETQTFRKATADSINTAFAATMIKLGGCKVRDMWNRLSAFDGNGQEISPDPSNLVLGSGSMPPLTLANVYATLAANGKWCPVSPIESITTSDGKKLKLPALKCKQVLDKDIVAGADELLKGVITGGTGTTGIRSQAGFFKTAAGKTGTHEGHQQSWFVGYTTRLALAVYVGTPIRQLEMDGITIGGRYYGNVFGGTIAAPLWGIIMKQITADMPDEAFPAPSSKVLYGIQTPVPGVIGMATANAKATLEAAGFTVAVGSPVSSTMPAGTIAAQSPQGSAAQGSIISISPSTGYVPPPVVHQPPPNTNTPSTNSSTKPPGNTSTTPATNTSTKPSGNTVTKPPGNTGTKG</sequence>
<keyword evidence="5" id="KW-0328">Glycosyltransferase</keyword>
<evidence type="ECO:0000313" key="17">
    <source>
        <dbReference type="Proteomes" id="UP000035763"/>
    </source>
</evidence>
<comment type="similarity">
    <text evidence="1">In the C-terminal section; belongs to the transpeptidase family.</text>
</comment>
<evidence type="ECO:0000256" key="7">
    <source>
        <dbReference type="ARBA" id="ARBA00022801"/>
    </source>
</evidence>
<dbReference type="InterPro" id="IPR036950">
    <property type="entry name" value="PBP_transglycosylase"/>
</dbReference>
<dbReference type="Pfam" id="PF03793">
    <property type="entry name" value="PASTA"/>
    <property type="match status" value="1"/>
</dbReference>
<dbReference type="GO" id="GO:0008360">
    <property type="term" value="P:regulation of cell shape"/>
    <property type="evidence" value="ECO:0007669"/>
    <property type="project" value="UniProtKB-KW"/>
</dbReference>
<dbReference type="FunFam" id="1.10.3810.10:FF:000001">
    <property type="entry name" value="Penicillin-binding protein 1A"/>
    <property type="match status" value="1"/>
</dbReference>
<comment type="caution">
    <text evidence="16">The sequence shown here is derived from an EMBL/GenBank/DDBJ whole genome shotgun (WGS) entry which is preliminary data.</text>
</comment>
<dbReference type="Pfam" id="PF00912">
    <property type="entry name" value="Transgly"/>
    <property type="match status" value="1"/>
</dbReference>
<organism evidence="16 17">
    <name type="scientific">Nostocoides australiense Ben110</name>
    <dbReference type="NCBI Taxonomy" id="1193182"/>
    <lineage>
        <taxon>Bacteria</taxon>
        <taxon>Bacillati</taxon>
        <taxon>Actinomycetota</taxon>
        <taxon>Actinomycetes</taxon>
        <taxon>Micrococcales</taxon>
        <taxon>Intrasporangiaceae</taxon>
        <taxon>Nostocoides</taxon>
    </lineage>
</organism>
<evidence type="ECO:0000256" key="10">
    <source>
        <dbReference type="ARBA" id="ARBA00023268"/>
    </source>
</evidence>
<evidence type="ECO:0000256" key="3">
    <source>
        <dbReference type="ARBA" id="ARBA00022645"/>
    </source>
</evidence>
<keyword evidence="10" id="KW-0511">Multifunctional enzyme</keyword>
<dbReference type="PROSITE" id="PS51178">
    <property type="entry name" value="PASTA"/>
    <property type="match status" value="1"/>
</dbReference>
<comment type="similarity">
    <text evidence="2">In the N-terminal section; belongs to the glycosyltransferase 51 family.</text>
</comment>
<comment type="catalytic activity">
    <reaction evidence="12">
        <text>Preferential cleavage: (Ac)2-L-Lys-D-Ala-|-D-Ala. Also transpeptidation of peptidyl-alanyl moieties that are N-acyl substituents of D-alanine.</text>
        <dbReference type="EC" id="3.4.16.4"/>
    </reaction>
</comment>
<evidence type="ECO:0000256" key="14">
    <source>
        <dbReference type="SAM" id="MobiDB-lite"/>
    </source>
</evidence>
<keyword evidence="11" id="KW-0961">Cell wall biogenesis/degradation</keyword>
<dbReference type="EMBL" id="CAJA01000113">
    <property type="protein sequence ID" value="CCH72832.1"/>
    <property type="molecule type" value="Genomic_DNA"/>
</dbReference>
<dbReference type="InterPro" id="IPR001264">
    <property type="entry name" value="Glyco_trans_51"/>
</dbReference>
<keyword evidence="4" id="KW-0645">Protease</keyword>
<feature type="region of interest" description="Disordered" evidence="14">
    <location>
        <begin position="750"/>
        <end position="831"/>
    </location>
</feature>
<keyword evidence="6" id="KW-0808">Transferase</keyword>
<dbReference type="PANTHER" id="PTHR32282:SF33">
    <property type="entry name" value="PEPTIDOGLYCAN GLYCOSYLTRANSFERASE"/>
    <property type="match status" value="1"/>
</dbReference>
<evidence type="ECO:0000256" key="9">
    <source>
        <dbReference type="ARBA" id="ARBA00022984"/>
    </source>
</evidence>
<evidence type="ECO:0000259" key="15">
    <source>
        <dbReference type="PROSITE" id="PS51178"/>
    </source>
</evidence>
<feature type="compositionally biased region" description="Polar residues" evidence="14">
    <location>
        <begin position="817"/>
        <end position="831"/>
    </location>
</feature>
<gene>
    <name evidence="16" type="ORF">BN11_200007</name>
</gene>
<dbReference type="PANTHER" id="PTHR32282">
    <property type="entry name" value="BINDING PROTEIN TRANSPEPTIDASE, PUTATIVE-RELATED"/>
    <property type="match status" value="1"/>
</dbReference>
<feature type="domain" description="PASTA" evidence="15">
    <location>
        <begin position="710"/>
        <end position="773"/>
    </location>
</feature>
<keyword evidence="17" id="KW-1185">Reference proteome</keyword>
<dbReference type="GO" id="GO:0006508">
    <property type="term" value="P:proteolysis"/>
    <property type="evidence" value="ECO:0007669"/>
    <property type="project" value="UniProtKB-KW"/>
</dbReference>
<dbReference type="InterPro" id="IPR050396">
    <property type="entry name" value="Glycosyltr_51/Transpeptidase"/>
</dbReference>
<dbReference type="GO" id="GO:0071555">
    <property type="term" value="P:cell wall organization"/>
    <property type="evidence" value="ECO:0007669"/>
    <property type="project" value="UniProtKB-KW"/>
</dbReference>
<proteinExistence type="inferred from homology"/>
<evidence type="ECO:0000256" key="2">
    <source>
        <dbReference type="ARBA" id="ARBA00007739"/>
    </source>
</evidence>
<keyword evidence="3" id="KW-0121">Carboxypeptidase</keyword>
<accession>W6JV28</accession>
<comment type="catalytic activity">
    <reaction evidence="13">
        <text>[GlcNAc-(1-&gt;4)-Mur2Ac(oyl-L-Ala-gamma-D-Glu-L-Lys-D-Ala-D-Ala)](n)-di-trans,octa-cis-undecaprenyl diphosphate + beta-D-GlcNAc-(1-&gt;4)-Mur2Ac(oyl-L-Ala-gamma-D-Glu-L-Lys-D-Ala-D-Ala)-di-trans,octa-cis-undecaprenyl diphosphate = [GlcNAc-(1-&gt;4)-Mur2Ac(oyl-L-Ala-gamma-D-Glu-L-Lys-D-Ala-D-Ala)](n+1)-di-trans,octa-cis-undecaprenyl diphosphate + di-trans,octa-cis-undecaprenyl diphosphate + H(+)</text>
        <dbReference type="Rhea" id="RHEA:23708"/>
        <dbReference type="Rhea" id="RHEA-COMP:9602"/>
        <dbReference type="Rhea" id="RHEA-COMP:9603"/>
        <dbReference type="ChEBI" id="CHEBI:15378"/>
        <dbReference type="ChEBI" id="CHEBI:58405"/>
        <dbReference type="ChEBI" id="CHEBI:60033"/>
        <dbReference type="ChEBI" id="CHEBI:78435"/>
        <dbReference type="EC" id="2.4.99.28"/>
    </reaction>
</comment>
<dbReference type="GO" id="GO:0009002">
    <property type="term" value="F:serine-type D-Ala-D-Ala carboxypeptidase activity"/>
    <property type="evidence" value="ECO:0007669"/>
    <property type="project" value="UniProtKB-EC"/>
</dbReference>
<evidence type="ECO:0000256" key="5">
    <source>
        <dbReference type="ARBA" id="ARBA00022676"/>
    </source>
</evidence>
<feature type="compositionally biased region" description="Low complexity" evidence="14">
    <location>
        <begin position="789"/>
        <end position="816"/>
    </location>
</feature>
<evidence type="ECO:0000256" key="12">
    <source>
        <dbReference type="ARBA" id="ARBA00034000"/>
    </source>
</evidence>
<dbReference type="SUPFAM" id="SSF53955">
    <property type="entry name" value="Lysozyme-like"/>
    <property type="match status" value="1"/>
</dbReference>
<dbReference type="InterPro" id="IPR001460">
    <property type="entry name" value="PCN-bd_Tpept"/>
</dbReference>
<dbReference type="GO" id="GO:0009252">
    <property type="term" value="P:peptidoglycan biosynthetic process"/>
    <property type="evidence" value="ECO:0007669"/>
    <property type="project" value="UniProtKB-KW"/>
</dbReference>
<evidence type="ECO:0000256" key="4">
    <source>
        <dbReference type="ARBA" id="ARBA00022670"/>
    </source>
</evidence>
<evidence type="ECO:0000256" key="13">
    <source>
        <dbReference type="ARBA" id="ARBA00049902"/>
    </source>
</evidence>
<dbReference type="Proteomes" id="UP000035763">
    <property type="component" value="Unassembled WGS sequence"/>
</dbReference>
<feature type="compositionally biased region" description="Low complexity" evidence="14">
    <location>
        <begin position="753"/>
        <end position="770"/>
    </location>
</feature>
<protein>
    <submittedName>
        <fullName evidence="16">Putative transpeptidase</fullName>
    </submittedName>
</protein>
<dbReference type="AlphaFoldDB" id="W6JV28"/>
<evidence type="ECO:0000256" key="6">
    <source>
        <dbReference type="ARBA" id="ARBA00022679"/>
    </source>
</evidence>
<dbReference type="InterPro" id="IPR012338">
    <property type="entry name" value="Beta-lactam/transpept-like"/>
</dbReference>
<dbReference type="GO" id="GO:0008658">
    <property type="term" value="F:penicillin binding"/>
    <property type="evidence" value="ECO:0007669"/>
    <property type="project" value="InterPro"/>
</dbReference>
<dbReference type="SUPFAM" id="SSF56601">
    <property type="entry name" value="beta-lactamase/transpeptidase-like"/>
    <property type="match status" value="1"/>
</dbReference>
<dbReference type="STRING" id="1193182.BN11_200007"/>
<feature type="compositionally biased region" description="Pro residues" evidence="14">
    <location>
        <begin position="776"/>
        <end position="788"/>
    </location>
</feature>
<evidence type="ECO:0000256" key="11">
    <source>
        <dbReference type="ARBA" id="ARBA00023316"/>
    </source>
</evidence>
<dbReference type="RefSeq" id="WP_083433460.1">
    <property type="nucleotide sequence ID" value="NZ_HG764815.1"/>
</dbReference>